<dbReference type="AlphaFoldDB" id="A0A1H6ZYE5"/>
<proteinExistence type="predicted"/>
<dbReference type="RefSeq" id="WP_092366249.1">
    <property type="nucleotide sequence ID" value="NZ_BMGV01000005.1"/>
</dbReference>
<name>A0A1H6ZYE5_9RHOB</name>
<dbReference type="OrthoDB" id="9783963at2"/>
<dbReference type="Gene3D" id="3.40.50.1010">
    <property type="entry name" value="5'-nuclease"/>
    <property type="match status" value="1"/>
</dbReference>
<dbReference type="PANTHER" id="PTHR35811">
    <property type="entry name" value="SLR1870 PROTEIN"/>
    <property type="match status" value="1"/>
</dbReference>
<accession>A0A1H6ZYE5</accession>
<feature type="domain" description="NYN" evidence="1">
    <location>
        <begin position="3"/>
        <end position="126"/>
    </location>
</feature>
<dbReference type="CDD" id="cd11297">
    <property type="entry name" value="PIN_LabA-like_N_1"/>
    <property type="match status" value="1"/>
</dbReference>
<evidence type="ECO:0000313" key="3">
    <source>
        <dbReference type="Proteomes" id="UP000199379"/>
    </source>
</evidence>
<organism evidence="2 3">
    <name type="scientific">Cribrihabitans marinus</name>
    <dbReference type="NCBI Taxonomy" id="1227549"/>
    <lineage>
        <taxon>Bacteria</taxon>
        <taxon>Pseudomonadati</taxon>
        <taxon>Pseudomonadota</taxon>
        <taxon>Alphaproteobacteria</taxon>
        <taxon>Rhodobacterales</taxon>
        <taxon>Paracoccaceae</taxon>
        <taxon>Cribrihabitans</taxon>
    </lineage>
</organism>
<evidence type="ECO:0000313" key="2">
    <source>
        <dbReference type="EMBL" id="SEJ56647.1"/>
    </source>
</evidence>
<dbReference type="Pfam" id="PF01936">
    <property type="entry name" value="NYN"/>
    <property type="match status" value="1"/>
</dbReference>
<dbReference type="STRING" id="1227549.SAMN05444007_105250"/>
<dbReference type="GO" id="GO:0004540">
    <property type="term" value="F:RNA nuclease activity"/>
    <property type="evidence" value="ECO:0007669"/>
    <property type="project" value="InterPro"/>
</dbReference>
<dbReference type="EMBL" id="FNYD01000005">
    <property type="protein sequence ID" value="SEJ56647.1"/>
    <property type="molecule type" value="Genomic_DNA"/>
</dbReference>
<gene>
    <name evidence="2" type="ORF">SAMN05444007_105250</name>
</gene>
<dbReference type="PANTHER" id="PTHR35811:SF1">
    <property type="entry name" value="HTH OST-TYPE DOMAIN-CONTAINING PROTEIN"/>
    <property type="match status" value="1"/>
</dbReference>
<dbReference type="InterPro" id="IPR021139">
    <property type="entry name" value="NYN"/>
</dbReference>
<evidence type="ECO:0000259" key="1">
    <source>
        <dbReference type="Pfam" id="PF01936"/>
    </source>
</evidence>
<protein>
    <submittedName>
        <fullName evidence="2">Uncharacterized conserved protein, LabA/DUF88 family</fullName>
    </submittedName>
</protein>
<reference evidence="2 3" key="1">
    <citation type="submission" date="2016-10" db="EMBL/GenBank/DDBJ databases">
        <authorList>
            <person name="de Groot N.N."/>
        </authorList>
    </citation>
    <scope>NUCLEOTIDE SEQUENCE [LARGE SCALE GENOMIC DNA]</scope>
    <source>
        <strain evidence="2 3">DSM 29340</strain>
    </source>
</reference>
<dbReference type="Proteomes" id="UP000199379">
    <property type="component" value="Unassembled WGS sequence"/>
</dbReference>
<sequence>MKRVAVLVDGENLSADFAAEILRRIDGLGRVDVKRVYGNAASLPRWDQVNGFRLIHSGSGKNSADLLMAIDGMEFSCSHGFEVVVICSSDGDHSHLAARLVERGVCVVGMGEDKTPTRFRAACSDFELLQRSRPAAPAPKVEVSALDRRIKDVIEKNGSEGATLLLKDLNGLMRARYGTRISTYPEKNWRTYLGNRPQIFKVGPRGPDAVVRVKPGAFCQEDAPAEPPAARAGTT</sequence>
<keyword evidence="3" id="KW-1185">Reference proteome</keyword>